<reference evidence="1" key="1">
    <citation type="submission" date="2021-02" db="EMBL/GenBank/DDBJ databases">
        <authorList>
            <person name="Nowell W R."/>
        </authorList>
    </citation>
    <scope>NUCLEOTIDE SEQUENCE</scope>
</reference>
<sequence length="291" mass="34505">MTQRLSRDAEYVVVTDRKPKTTQRYYTDSDDDNDLQPVVTTRRIVRTKPNKEHRRKYAEIQNGESDHRQQHVIESDDHGIKVRNTTSGEQVVLDEDDNILKIIRHPRTPTPTPPLLEKRRLKYRHREPRTVFYETSDGQLIVCPPKRHESRRRKSEYVYVDNDSPKIVRKVTIDPRTHEQEIIYEKEKPKKSSVQAIKIRKRVNEIIIDPDDDYEQEPEYVKIVRRPVQRTVVENKQPSTKYVMIRKKVEPEPSFTLATPPTLTNRRVVYASPPKKSPTKYVYSTDGKYYK</sequence>
<name>A0A816UUS2_9BILA</name>
<proteinExistence type="predicted"/>
<accession>A0A816UUS2</accession>
<organism evidence="1 2">
    <name type="scientific">Rotaria magnacalcarata</name>
    <dbReference type="NCBI Taxonomy" id="392030"/>
    <lineage>
        <taxon>Eukaryota</taxon>
        <taxon>Metazoa</taxon>
        <taxon>Spiralia</taxon>
        <taxon>Gnathifera</taxon>
        <taxon>Rotifera</taxon>
        <taxon>Eurotatoria</taxon>
        <taxon>Bdelloidea</taxon>
        <taxon>Philodinida</taxon>
        <taxon>Philodinidae</taxon>
        <taxon>Rotaria</taxon>
    </lineage>
</organism>
<gene>
    <name evidence="1" type="ORF">WKI299_LOCUS21379</name>
</gene>
<evidence type="ECO:0000313" key="2">
    <source>
        <dbReference type="Proteomes" id="UP000663856"/>
    </source>
</evidence>
<dbReference type="AlphaFoldDB" id="A0A816UUS2"/>
<evidence type="ECO:0000313" key="1">
    <source>
        <dbReference type="EMBL" id="CAF2106108.1"/>
    </source>
</evidence>
<dbReference type="Proteomes" id="UP000663856">
    <property type="component" value="Unassembled WGS sequence"/>
</dbReference>
<dbReference type="EMBL" id="CAJNRF010008935">
    <property type="protein sequence ID" value="CAF2106108.1"/>
    <property type="molecule type" value="Genomic_DNA"/>
</dbReference>
<protein>
    <submittedName>
        <fullName evidence="1">Uncharacterized protein</fullName>
    </submittedName>
</protein>
<comment type="caution">
    <text evidence="1">The sequence shown here is derived from an EMBL/GenBank/DDBJ whole genome shotgun (WGS) entry which is preliminary data.</text>
</comment>